<name>A0A240EWU8_9CAUD</name>
<accession>A0A240EWU8</accession>
<protein>
    <recommendedName>
        <fullName evidence="1">DUF4326 domain-containing protein</fullName>
    </recommendedName>
</protein>
<dbReference type="Proteomes" id="UP000225149">
    <property type="component" value="Segment"/>
</dbReference>
<dbReference type="InterPro" id="IPR025475">
    <property type="entry name" value="DUF4326"/>
</dbReference>
<organism evidence="2 3">
    <name type="scientific">Vibrio phage JSF7</name>
    <dbReference type="NCBI Taxonomy" id="1292086"/>
    <lineage>
        <taxon>Viruses</taxon>
        <taxon>Duplodnaviria</taxon>
        <taxon>Heunggongvirae</taxon>
        <taxon>Uroviricota</taxon>
        <taxon>Caudoviricetes</taxon>
        <taxon>Autographivirales</taxon>
        <taxon>Tawavirus</taxon>
        <taxon>Tawavirus JSF7</taxon>
    </lineage>
</organism>
<dbReference type="EMBL" id="KY065149">
    <property type="protein sequence ID" value="APD18139.1"/>
    <property type="molecule type" value="Genomic_DNA"/>
</dbReference>
<reference evidence="2 3" key="1">
    <citation type="journal article" date="2017" name="PLoS ONE">
        <title>Environmental bacteriophages active on biofilms and planktonic forms of toxigenic Vibrio cholerae: Potential relevance in cholera epidemiology.</title>
        <authorList>
            <person name="Naser I.B."/>
            <person name="Hoque M.M."/>
            <person name="Abdullah A."/>
            <person name="Bari S.M.N."/>
            <person name="Ghosh A.N."/>
            <person name="Faruque S.M."/>
        </authorList>
    </citation>
    <scope>NUCLEOTIDE SEQUENCE [LARGE SCALE GENOMIC DNA]</scope>
</reference>
<feature type="domain" description="DUF4326" evidence="1">
    <location>
        <begin position="10"/>
        <end position="95"/>
    </location>
</feature>
<dbReference type="RefSeq" id="YP_009784165.1">
    <property type="nucleotide sequence ID" value="NC_047741.1"/>
</dbReference>
<evidence type="ECO:0000259" key="1">
    <source>
        <dbReference type="Pfam" id="PF14216"/>
    </source>
</evidence>
<dbReference type="KEGG" id="vg:54974160"/>
<dbReference type="Pfam" id="PF14216">
    <property type="entry name" value="DUF4326"/>
    <property type="match status" value="1"/>
</dbReference>
<evidence type="ECO:0000313" key="3">
    <source>
        <dbReference type="Proteomes" id="UP000225149"/>
    </source>
</evidence>
<evidence type="ECO:0000313" key="2">
    <source>
        <dbReference type="EMBL" id="APD18139.1"/>
    </source>
</evidence>
<keyword evidence="3" id="KW-1185">Reference proteome</keyword>
<proteinExistence type="predicted"/>
<dbReference type="GeneID" id="54974160"/>
<sequence length="114" mass="13008">MPEIFIGRVNVHRPNCINVRCDRNTVLGNPFRMTSESARADVIAKHKAWLKTQVGLNRNLTAQVYELARLHLKGHDLNLQCWCSPKACHCDSIKELVLELAMTIPYGRSELCHK</sequence>